<proteinExistence type="predicted"/>
<reference evidence="3" key="1">
    <citation type="journal article" date="2005" name="Nature">
        <title>The map-based sequence of the rice genome.</title>
        <authorList>
            <consortium name="International rice genome sequencing project (IRGSP)"/>
            <person name="Matsumoto T."/>
            <person name="Wu J."/>
            <person name="Kanamori H."/>
            <person name="Katayose Y."/>
            <person name="Fujisawa M."/>
            <person name="Namiki N."/>
            <person name="Mizuno H."/>
            <person name="Yamamoto K."/>
            <person name="Antonio B.A."/>
            <person name="Baba T."/>
            <person name="Sakata K."/>
            <person name="Nagamura Y."/>
            <person name="Aoki H."/>
            <person name="Arikawa K."/>
            <person name="Arita K."/>
            <person name="Bito T."/>
            <person name="Chiden Y."/>
            <person name="Fujitsuka N."/>
            <person name="Fukunaka R."/>
            <person name="Hamada M."/>
            <person name="Harada C."/>
            <person name="Hayashi A."/>
            <person name="Hijishita S."/>
            <person name="Honda M."/>
            <person name="Hosokawa S."/>
            <person name="Ichikawa Y."/>
            <person name="Idonuma A."/>
            <person name="Iijima M."/>
            <person name="Ikeda M."/>
            <person name="Ikeno M."/>
            <person name="Ito K."/>
            <person name="Ito S."/>
            <person name="Ito T."/>
            <person name="Ito Y."/>
            <person name="Ito Y."/>
            <person name="Iwabuchi A."/>
            <person name="Kamiya K."/>
            <person name="Karasawa W."/>
            <person name="Kurita K."/>
            <person name="Katagiri S."/>
            <person name="Kikuta A."/>
            <person name="Kobayashi H."/>
            <person name="Kobayashi N."/>
            <person name="Machita K."/>
            <person name="Maehara T."/>
            <person name="Masukawa M."/>
            <person name="Mizubayashi T."/>
            <person name="Mukai Y."/>
            <person name="Nagasaki H."/>
            <person name="Nagata Y."/>
            <person name="Naito S."/>
            <person name="Nakashima M."/>
            <person name="Nakama Y."/>
            <person name="Nakamichi Y."/>
            <person name="Nakamura M."/>
            <person name="Meguro A."/>
            <person name="Negishi M."/>
            <person name="Ohta I."/>
            <person name="Ohta T."/>
            <person name="Okamoto M."/>
            <person name="Ono N."/>
            <person name="Saji S."/>
            <person name="Sakaguchi M."/>
            <person name="Sakai K."/>
            <person name="Shibata M."/>
            <person name="Shimokawa T."/>
            <person name="Song J."/>
            <person name="Takazaki Y."/>
            <person name="Terasawa K."/>
            <person name="Tsugane M."/>
            <person name="Tsuji K."/>
            <person name="Ueda S."/>
            <person name="Waki K."/>
            <person name="Yamagata H."/>
            <person name="Yamamoto M."/>
            <person name="Yamamoto S."/>
            <person name="Yamane H."/>
            <person name="Yoshiki S."/>
            <person name="Yoshihara R."/>
            <person name="Yukawa K."/>
            <person name="Zhong H."/>
            <person name="Yano M."/>
            <person name="Yuan Q."/>
            <person name="Ouyang S."/>
            <person name="Liu J."/>
            <person name="Jones K.M."/>
            <person name="Gansberger K."/>
            <person name="Moffat K."/>
            <person name="Hill J."/>
            <person name="Bera J."/>
            <person name="Fadrosh D."/>
            <person name="Jin S."/>
            <person name="Johri S."/>
            <person name="Kim M."/>
            <person name="Overton L."/>
            <person name="Reardon M."/>
            <person name="Tsitrin T."/>
            <person name="Vuong H."/>
            <person name="Weaver B."/>
            <person name="Ciecko A."/>
            <person name="Tallon L."/>
            <person name="Jackson J."/>
            <person name="Pai G."/>
            <person name="Aken S.V."/>
            <person name="Utterback T."/>
            <person name="Reidmuller S."/>
            <person name="Feldblyum T."/>
            <person name="Hsiao J."/>
            <person name="Zismann V."/>
            <person name="Iobst S."/>
            <person name="de Vazeille A.R."/>
            <person name="Buell C.R."/>
            <person name="Ying K."/>
            <person name="Li Y."/>
            <person name="Lu T."/>
            <person name="Huang Y."/>
            <person name="Zhao Q."/>
            <person name="Feng Q."/>
            <person name="Zhang L."/>
            <person name="Zhu J."/>
            <person name="Weng Q."/>
            <person name="Mu J."/>
            <person name="Lu Y."/>
            <person name="Fan D."/>
            <person name="Liu Y."/>
            <person name="Guan J."/>
            <person name="Zhang Y."/>
            <person name="Yu S."/>
            <person name="Liu X."/>
            <person name="Zhang Y."/>
            <person name="Hong G."/>
            <person name="Han B."/>
            <person name="Choisne N."/>
            <person name="Demange N."/>
            <person name="Orjeda G."/>
            <person name="Samain S."/>
            <person name="Cattolico L."/>
            <person name="Pelletier E."/>
            <person name="Couloux A."/>
            <person name="Segurens B."/>
            <person name="Wincker P."/>
            <person name="D'Hont A."/>
            <person name="Scarpelli C."/>
            <person name="Weissenbach J."/>
            <person name="Salanoubat M."/>
            <person name="Quetier F."/>
            <person name="Yu Y."/>
            <person name="Kim H.R."/>
            <person name="Rambo T."/>
            <person name="Currie J."/>
            <person name="Collura K."/>
            <person name="Luo M."/>
            <person name="Yang T."/>
            <person name="Ammiraju J.S.S."/>
            <person name="Engler F."/>
            <person name="Soderlund C."/>
            <person name="Wing R.A."/>
            <person name="Palmer L.E."/>
            <person name="de la Bastide M."/>
            <person name="Spiegel L."/>
            <person name="Nascimento L."/>
            <person name="Zutavern T."/>
            <person name="O'Shaughnessy A."/>
            <person name="Dike S."/>
            <person name="Dedhia N."/>
            <person name="Preston R."/>
            <person name="Balija V."/>
            <person name="McCombie W.R."/>
            <person name="Chow T."/>
            <person name="Chen H."/>
            <person name="Chung M."/>
            <person name="Chen C."/>
            <person name="Shaw J."/>
            <person name="Wu H."/>
            <person name="Hsiao K."/>
            <person name="Chao Y."/>
            <person name="Chu M."/>
            <person name="Cheng C."/>
            <person name="Hour A."/>
            <person name="Lee P."/>
            <person name="Lin S."/>
            <person name="Lin Y."/>
            <person name="Liou J."/>
            <person name="Liu S."/>
            <person name="Hsing Y."/>
            <person name="Raghuvanshi S."/>
            <person name="Mohanty A."/>
            <person name="Bharti A.K."/>
            <person name="Gaur A."/>
            <person name="Gupta V."/>
            <person name="Kumar D."/>
            <person name="Ravi V."/>
            <person name="Vij S."/>
            <person name="Kapur A."/>
            <person name="Khurana P."/>
            <person name="Khurana P."/>
            <person name="Khurana J.P."/>
            <person name="Tyagi A.K."/>
            <person name="Gaikwad K."/>
            <person name="Singh A."/>
            <person name="Dalal V."/>
            <person name="Srivastava S."/>
            <person name="Dixit A."/>
            <person name="Pal A.K."/>
            <person name="Ghazi I.A."/>
            <person name="Yadav M."/>
            <person name="Pandit A."/>
            <person name="Bhargava A."/>
            <person name="Sureshbabu K."/>
            <person name="Batra K."/>
            <person name="Sharma T.R."/>
            <person name="Mohapatra T."/>
            <person name="Singh N.K."/>
            <person name="Messing J."/>
            <person name="Nelson A.B."/>
            <person name="Fuks G."/>
            <person name="Kavchok S."/>
            <person name="Keizer G."/>
            <person name="Linton E."/>
            <person name="Llaca V."/>
            <person name="Song R."/>
            <person name="Tanyolac B."/>
            <person name="Young S."/>
            <person name="Ho-Il K."/>
            <person name="Hahn J.H."/>
            <person name="Sangsakoo G."/>
            <person name="Vanavichit A."/>
            <person name="de Mattos Luiz.A.T."/>
            <person name="Zimmer P.D."/>
            <person name="Malone G."/>
            <person name="Dellagostin O."/>
            <person name="de Oliveira A.C."/>
            <person name="Bevan M."/>
            <person name="Bancroft I."/>
            <person name="Minx P."/>
            <person name="Cordum H."/>
            <person name="Wilson R."/>
            <person name="Cheng Z."/>
            <person name="Jin W."/>
            <person name="Jiang J."/>
            <person name="Leong S.A."/>
            <person name="Iwama H."/>
            <person name="Gojobori T."/>
            <person name="Itoh T."/>
            <person name="Niimura Y."/>
            <person name="Fujii Y."/>
            <person name="Habara T."/>
            <person name="Sakai H."/>
            <person name="Sato Y."/>
            <person name="Wilson G."/>
            <person name="Kumar K."/>
            <person name="McCouch S."/>
            <person name="Juretic N."/>
            <person name="Hoen D."/>
            <person name="Wright S."/>
            <person name="Bruskiewich R."/>
            <person name="Bureau T."/>
            <person name="Miyao A."/>
            <person name="Hirochika H."/>
            <person name="Nishikawa T."/>
            <person name="Kadowaki K."/>
            <person name="Sugiura M."/>
            <person name="Burr B."/>
            <person name="Sasaki T."/>
        </authorList>
    </citation>
    <scope>NUCLEOTIDE SEQUENCE [LARGE SCALE GENOMIC DNA]</scope>
    <source>
        <strain evidence="3">cv. Nipponbare</strain>
    </source>
</reference>
<feature type="region of interest" description="Disordered" evidence="1">
    <location>
        <begin position="140"/>
        <end position="180"/>
    </location>
</feature>
<accession>Q7G452</accession>
<dbReference type="Proteomes" id="UP000000763">
    <property type="component" value="Chromosome 10"/>
</dbReference>
<reference evidence="3" key="2">
    <citation type="journal article" date="2008" name="Nucleic Acids Res.">
        <title>The rice annotation project database (RAP-DB): 2008 update.</title>
        <authorList>
            <consortium name="The rice annotation project (RAP)"/>
        </authorList>
    </citation>
    <scope>GENOME REANNOTATION</scope>
    <source>
        <strain evidence="3">cv. Nipponbare</strain>
    </source>
</reference>
<sequence length="280" mass="31013">MDLDGVLLRFAEKRFRDFTRGCDPVGKSSLEVEGVYQFIVQGGPWLHREDALMVAKFDGITSPSQVPLELNPITMLDVVLSKYYADKECDRKLATGFQPFQFSAELRCSPLKPFERKINKVKPMQSTGVVCKLIFKGVGSASSTSSCQDKGEQWDEAIPRRVDAQDGFESREKEEDEKIDQQLAEQACNLQVSVKKVARQQDSSSEGGRGGTEAAQLPSEEMIPVIKNLHQQASFGDGSTKESNSQLKRRSPDQGAAKQMGRVQPAFLGYGQLTGDNKQL</sequence>
<evidence type="ECO:0000313" key="3">
    <source>
        <dbReference type="Proteomes" id="UP000000763"/>
    </source>
</evidence>
<organism evidence="2 3">
    <name type="scientific">Oryza sativa subsp. japonica</name>
    <name type="common">Rice</name>
    <dbReference type="NCBI Taxonomy" id="39947"/>
    <lineage>
        <taxon>Eukaryota</taxon>
        <taxon>Viridiplantae</taxon>
        <taxon>Streptophyta</taxon>
        <taxon>Embryophyta</taxon>
        <taxon>Tracheophyta</taxon>
        <taxon>Spermatophyta</taxon>
        <taxon>Magnoliopsida</taxon>
        <taxon>Liliopsida</taxon>
        <taxon>Poales</taxon>
        <taxon>Poaceae</taxon>
        <taxon>BOP clade</taxon>
        <taxon>Oryzoideae</taxon>
        <taxon>Oryzeae</taxon>
        <taxon>Oryzinae</taxon>
        <taxon>Oryza</taxon>
        <taxon>Oryza sativa</taxon>
    </lineage>
</organism>
<feature type="region of interest" description="Disordered" evidence="1">
    <location>
        <begin position="227"/>
        <end position="280"/>
    </location>
</feature>
<dbReference type="AlphaFoldDB" id="Q7G452"/>
<protein>
    <submittedName>
        <fullName evidence="2">Uncharacterized protein</fullName>
    </submittedName>
</protein>
<evidence type="ECO:0000313" key="2">
    <source>
        <dbReference type="EMBL" id="AAM18752.1"/>
    </source>
</evidence>
<name>Q7G452_ORYSJ</name>
<dbReference type="EMBL" id="AC099325">
    <property type="protein sequence ID" value="AAM18752.1"/>
    <property type="molecule type" value="Genomic_DNA"/>
</dbReference>
<feature type="compositionally biased region" description="Basic and acidic residues" evidence="1">
    <location>
        <begin position="149"/>
        <end position="173"/>
    </location>
</feature>
<gene>
    <name evidence="2" type="ORF">OSJNBb0048O22.7</name>
</gene>
<evidence type="ECO:0000256" key="1">
    <source>
        <dbReference type="SAM" id="MobiDB-lite"/>
    </source>
</evidence>